<evidence type="ECO:0000313" key="2">
    <source>
        <dbReference type="EMBL" id="TWE12480.1"/>
    </source>
</evidence>
<comment type="caution">
    <text evidence="2">The sequence shown here is derived from an EMBL/GenBank/DDBJ whole genome shotgun (WGS) entry which is preliminary data.</text>
</comment>
<dbReference type="AlphaFoldDB" id="A0A561EA79"/>
<feature type="compositionally biased region" description="Polar residues" evidence="1">
    <location>
        <begin position="149"/>
        <end position="161"/>
    </location>
</feature>
<feature type="region of interest" description="Disordered" evidence="1">
    <location>
        <begin position="112"/>
        <end position="245"/>
    </location>
</feature>
<protein>
    <recommendedName>
        <fullName evidence="4">Polyhydroxyalkanoate synthesis regulator phasin</fullName>
    </recommendedName>
</protein>
<proteinExistence type="predicted"/>
<feature type="compositionally biased region" description="Low complexity" evidence="1">
    <location>
        <begin position="232"/>
        <end position="245"/>
    </location>
</feature>
<feature type="compositionally biased region" description="Low complexity" evidence="1">
    <location>
        <begin position="183"/>
        <end position="204"/>
    </location>
</feature>
<dbReference type="RefSeq" id="WP_145226523.1">
    <property type="nucleotide sequence ID" value="NZ_VIVQ01000001.1"/>
</dbReference>
<sequence length="245" mass="25102">MALDSVRTALQIVTGAGELTRARALEAASTLLDLPMVGSTSARAGQVAAQAGTIADELLAAASANREMVRDLVQQELESQLQRVGLTTTAELAAARTEINRLKDEVVDLRRSLGGREQHEPRSGAVRPSRRAVTRTAGRAAVGRPDSGASASTAAQKSGSPKQKTVSKTAAAKKAVAKKTVAERAAAQKTPAKATAKKATPAKATAKKAVGKTAPATKARAKKVVAKKADGAKPATTAPTTTTKP</sequence>
<dbReference type="EMBL" id="VIVQ01000001">
    <property type="protein sequence ID" value="TWE12480.1"/>
    <property type="molecule type" value="Genomic_DNA"/>
</dbReference>
<keyword evidence="3" id="KW-1185">Reference proteome</keyword>
<dbReference type="Proteomes" id="UP000318297">
    <property type="component" value="Unassembled WGS sequence"/>
</dbReference>
<gene>
    <name evidence="2" type="ORF">BKA23_1292</name>
</gene>
<evidence type="ECO:0000256" key="1">
    <source>
        <dbReference type="SAM" id="MobiDB-lite"/>
    </source>
</evidence>
<feature type="compositionally biased region" description="Low complexity" evidence="1">
    <location>
        <begin position="162"/>
        <end position="174"/>
    </location>
</feature>
<name>A0A561EA79_9MICO</name>
<feature type="compositionally biased region" description="Low complexity" evidence="1">
    <location>
        <begin position="134"/>
        <end position="144"/>
    </location>
</feature>
<feature type="compositionally biased region" description="Basic and acidic residues" evidence="1">
    <location>
        <begin position="112"/>
        <end position="122"/>
    </location>
</feature>
<dbReference type="OrthoDB" id="4838927at2"/>
<organism evidence="2 3">
    <name type="scientific">Rudaeicoccus suwonensis</name>
    <dbReference type="NCBI Taxonomy" id="657409"/>
    <lineage>
        <taxon>Bacteria</taxon>
        <taxon>Bacillati</taxon>
        <taxon>Actinomycetota</taxon>
        <taxon>Actinomycetes</taxon>
        <taxon>Micrococcales</taxon>
        <taxon>Dermacoccaceae</taxon>
        <taxon>Rudaeicoccus</taxon>
    </lineage>
</organism>
<accession>A0A561EA79</accession>
<evidence type="ECO:0000313" key="3">
    <source>
        <dbReference type="Proteomes" id="UP000318297"/>
    </source>
</evidence>
<reference evidence="2 3" key="1">
    <citation type="submission" date="2019-06" db="EMBL/GenBank/DDBJ databases">
        <title>Sequencing the genomes of 1000 actinobacteria strains.</title>
        <authorList>
            <person name="Klenk H.-P."/>
        </authorList>
    </citation>
    <scope>NUCLEOTIDE SEQUENCE [LARGE SCALE GENOMIC DNA]</scope>
    <source>
        <strain evidence="2 3">DSM 19560</strain>
    </source>
</reference>
<evidence type="ECO:0008006" key="4">
    <source>
        <dbReference type="Google" id="ProtNLM"/>
    </source>
</evidence>